<keyword evidence="4" id="KW-1185">Reference proteome</keyword>
<sequence>MEGSSDEKNLKLMSSTENTRKPQPPWITNWDIRTRQRPNGRIDKYYYHKETNIMCRSLVEVENYELHGILPGQMRRAKKEGENNENPSMMQLGNENPSAASGSGTYNIPNAEMKEEVEKLLKESHENRNNASAVRTSNIPNAEMKEEAENFLKESRENLNNAVAFRTSTIPKAEMKEEVEKFLKKSHENRNNTSAIKSDEQSHKHKEEAEKFLKESRENLVKSDEHRDEHRDEHEQGDEHREEVGRS</sequence>
<dbReference type="Proteomes" id="UP000467840">
    <property type="component" value="Chromosome 18"/>
</dbReference>
<feature type="compositionally biased region" description="Basic and acidic residues" evidence="2">
    <location>
        <begin position="197"/>
        <end position="247"/>
    </location>
</feature>
<feature type="compositionally biased region" description="Basic and acidic residues" evidence="2">
    <location>
        <begin position="178"/>
        <end position="190"/>
    </location>
</feature>
<dbReference type="EMBL" id="JAAGAX010000012">
    <property type="protein sequence ID" value="KAF2297344.1"/>
    <property type="molecule type" value="Genomic_DNA"/>
</dbReference>
<protein>
    <recommendedName>
        <fullName evidence="5">MBD domain-containing protein</fullName>
    </recommendedName>
</protein>
<evidence type="ECO:0000313" key="3">
    <source>
        <dbReference type="EMBL" id="KAF2297344.1"/>
    </source>
</evidence>
<feature type="compositionally biased region" description="Basic and acidic residues" evidence="2">
    <location>
        <begin position="1"/>
        <end position="10"/>
    </location>
</feature>
<evidence type="ECO:0000313" key="4">
    <source>
        <dbReference type="Proteomes" id="UP000467840"/>
    </source>
</evidence>
<feature type="coiled-coil region" evidence="1">
    <location>
        <begin position="110"/>
        <end position="162"/>
    </location>
</feature>
<gene>
    <name evidence="3" type="ORF">GH714_021743</name>
</gene>
<evidence type="ECO:0008006" key="5">
    <source>
        <dbReference type="Google" id="ProtNLM"/>
    </source>
</evidence>
<feature type="region of interest" description="Disordered" evidence="2">
    <location>
        <begin position="178"/>
        <end position="247"/>
    </location>
</feature>
<name>A0A6A6L8P8_HEVBR</name>
<organism evidence="3 4">
    <name type="scientific">Hevea brasiliensis</name>
    <name type="common">Para rubber tree</name>
    <name type="synonym">Siphonia brasiliensis</name>
    <dbReference type="NCBI Taxonomy" id="3981"/>
    <lineage>
        <taxon>Eukaryota</taxon>
        <taxon>Viridiplantae</taxon>
        <taxon>Streptophyta</taxon>
        <taxon>Embryophyta</taxon>
        <taxon>Tracheophyta</taxon>
        <taxon>Spermatophyta</taxon>
        <taxon>Magnoliopsida</taxon>
        <taxon>eudicotyledons</taxon>
        <taxon>Gunneridae</taxon>
        <taxon>Pentapetalae</taxon>
        <taxon>rosids</taxon>
        <taxon>fabids</taxon>
        <taxon>Malpighiales</taxon>
        <taxon>Euphorbiaceae</taxon>
        <taxon>Crotonoideae</taxon>
        <taxon>Micrandreae</taxon>
        <taxon>Hevea</taxon>
    </lineage>
</organism>
<accession>A0A6A6L8P8</accession>
<reference evidence="3 4" key="1">
    <citation type="journal article" date="2020" name="Mol. Plant">
        <title>The Chromosome-Based Rubber Tree Genome Provides New Insights into Spurge Genome Evolution and Rubber Biosynthesis.</title>
        <authorList>
            <person name="Liu J."/>
            <person name="Shi C."/>
            <person name="Shi C.C."/>
            <person name="Li W."/>
            <person name="Zhang Q.J."/>
            <person name="Zhang Y."/>
            <person name="Li K."/>
            <person name="Lu H.F."/>
            <person name="Shi C."/>
            <person name="Zhu S.T."/>
            <person name="Xiao Z.Y."/>
            <person name="Nan H."/>
            <person name="Yue Y."/>
            <person name="Zhu X.G."/>
            <person name="Wu Y."/>
            <person name="Hong X.N."/>
            <person name="Fan G.Y."/>
            <person name="Tong Y."/>
            <person name="Zhang D."/>
            <person name="Mao C.L."/>
            <person name="Liu Y.L."/>
            <person name="Hao S.J."/>
            <person name="Liu W.Q."/>
            <person name="Lv M.Q."/>
            <person name="Zhang H.B."/>
            <person name="Liu Y."/>
            <person name="Hu-Tang G.R."/>
            <person name="Wang J.P."/>
            <person name="Wang J.H."/>
            <person name="Sun Y.H."/>
            <person name="Ni S.B."/>
            <person name="Chen W.B."/>
            <person name="Zhang X.C."/>
            <person name="Jiao Y.N."/>
            <person name="Eichler E.E."/>
            <person name="Li G.H."/>
            <person name="Liu X."/>
            <person name="Gao L.Z."/>
        </authorList>
    </citation>
    <scope>NUCLEOTIDE SEQUENCE [LARGE SCALE GENOMIC DNA]</scope>
    <source>
        <strain evidence="4">cv. GT1</strain>
        <tissue evidence="3">Leaf</tissue>
    </source>
</reference>
<evidence type="ECO:0000256" key="1">
    <source>
        <dbReference type="SAM" id="Coils"/>
    </source>
</evidence>
<evidence type="ECO:0000256" key="2">
    <source>
        <dbReference type="SAM" id="MobiDB-lite"/>
    </source>
</evidence>
<dbReference type="AlphaFoldDB" id="A0A6A6L8P8"/>
<feature type="region of interest" description="Disordered" evidence="2">
    <location>
        <begin position="1"/>
        <end position="27"/>
    </location>
</feature>
<proteinExistence type="predicted"/>
<comment type="caution">
    <text evidence="3">The sequence shown here is derived from an EMBL/GenBank/DDBJ whole genome shotgun (WGS) entry which is preliminary data.</text>
</comment>
<keyword evidence="1" id="KW-0175">Coiled coil</keyword>